<feature type="non-terminal residue" evidence="2">
    <location>
        <position position="1"/>
    </location>
</feature>
<accession>A0A564Z3P1</accession>
<dbReference type="GO" id="GO:0003676">
    <property type="term" value="F:nucleic acid binding"/>
    <property type="evidence" value="ECO:0007669"/>
    <property type="project" value="InterPro"/>
</dbReference>
<reference evidence="2 3" key="1">
    <citation type="submission" date="2019-07" db="EMBL/GenBank/DDBJ databases">
        <authorList>
            <person name="Jastrzebski P J."/>
            <person name="Paukszto L."/>
            <person name="Jastrzebski P J."/>
        </authorList>
    </citation>
    <scope>NUCLEOTIDE SEQUENCE [LARGE SCALE GENOMIC DNA]</scope>
    <source>
        <strain evidence="2 3">WMS-il1</strain>
    </source>
</reference>
<keyword evidence="1" id="KW-0812">Transmembrane</keyword>
<feature type="transmembrane region" description="Helical" evidence="1">
    <location>
        <begin position="12"/>
        <end position="32"/>
    </location>
</feature>
<dbReference type="AlphaFoldDB" id="A0A564Z3P1"/>
<dbReference type="Proteomes" id="UP000321570">
    <property type="component" value="Unassembled WGS sequence"/>
</dbReference>
<name>A0A564Z3P1_HYMDI</name>
<evidence type="ECO:0000256" key="1">
    <source>
        <dbReference type="SAM" id="Phobius"/>
    </source>
</evidence>
<keyword evidence="1" id="KW-1133">Transmembrane helix</keyword>
<evidence type="ECO:0000313" key="2">
    <source>
        <dbReference type="EMBL" id="VUZ53548.1"/>
    </source>
</evidence>
<evidence type="ECO:0000313" key="3">
    <source>
        <dbReference type="Proteomes" id="UP000321570"/>
    </source>
</evidence>
<proteinExistence type="predicted"/>
<evidence type="ECO:0008006" key="4">
    <source>
        <dbReference type="Google" id="ProtNLM"/>
    </source>
</evidence>
<gene>
    <name evidence="2" type="ORF">WMSIL1_LOCUS11723</name>
</gene>
<keyword evidence="3" id="KW-1185">Reference proteome</keyword>
<protein>
    <recommendedName>
        <fullName evidence="4">Integrase catalytic domain-containing protein</fullName>
    </recommendedName>
</protein>
<dbReference type="Gene3D" id="3.30.420.10">
    <property type="entry name" value="Ribonuclease H-like superfamily/Ribonuclease H"/>
    <property type="match status" value="1"/>
</dbReference>
<sequence length="98" mass="11170">RRDCTSFSQLTFLDLIHLSLAGPIGGISYLILFNSYPEWPEVIPMKFVTTGTVINSLRQVFVNHCLPRAIMPRNVTKFSFTLFDDFCRDRNISLLVSG</sequence>
<keyword evidence="1" id="KW-0472">Membrane</keyword>
<dbReference type="EMBL" id="CABIJS010000555">
    <property type="protein sequence ID" value="VUZ53548.1"/>
    <property type="molecule type" value="Genomic_DNA"/>
</dbReference>
<organism evidence="2 3">
    <name type="scientific">Hymenolepis diminuta</name>
    <name type="common">Rat tapeworm</name>
    <dbReference type="NCBI Taxonomy" id="6216"/>
    <lineage>
        <taxon>Eukaryota</taxon>
        <taxon>Metazoa</taxon>
        <taxon>Spiralia</taxon>
        <taxon>Lophotrochozoa</taxon>
        <taxon>Platyhelminthes</taxon>
        <taxon>Cestoda</taxon>
        <taxon>Eucestoda</taxon>
        <taxon>Cyclophyllidea</taxon>
        <taxon>Hymenolepididae</taxon>
        <taxon>Hymenolepis</taxon>
    </lineage>
</organism>
<dbReference type="InterPro" id="IPR036397">
    <property type="entry name" value="RNaseH_sf"/>
</dbReference>